<comment type="caution">
    <text evidence="2">The sequence shown here is derived from an EMBL/GenBank/DDBJ whole genome shotgun (WGS) entry which is preliminary data.</text>
</comment>
<feature type="chain" id="PRO_5001803995" evidence="1">
    <location>
        <begin position="20"/>
        <end position="261"/>
    </location>
</feature>
<keyword evidence="1" id="KW-0732">Signal</keyword>
<gene>
    <name evidence="2" type="ORF">IQ37_13350</name>
</gene>
<evidence type="ECO:0000313" key="2">
    <source>
        <dbReference type="EMBL" id="KFF24384.1"/>
    </source>
</evidence>
<name>A0A086B620_9FLAO</name>
<proteinExistence type="predicted"/>
<evidence type="ECO:0000313" key="3">
    <source>
        <dbReference type="Proteomes" id="UP000028709"/>
    </source>
</evidence>
<organism evidence="2 3">
    <name type="scientific">Chryseobacterium piperi</name>
    <dbReference type="NCBI Taxonomy" id="558152"/>
    <lineage>
        <taxon>Bacteria</taxon>
        <taxon>Pseudomonadati</taxon>
        <taxon>Bacteroidota</taxon>
        <taxon>Flavobacteriia</taxon>
        <taxon>Flavobacteriales</taxon>
        <taxon>Weeksellaceae</taxon>
        <taxon>Chryseobacterium group</taxon>
        <taxon>Chryseobacterium</taxon>
    </lineage>
</organism>
<evidence type="ECO:0000256" key="1">
    <source>
        <dbReference type="SAM" id="SignalP"/>
    </source>
</evidence>
<dbReference type="KEGG" id="cpip:CJF12_09355"/>
<dbReference type="STRING" id="558152.IQ37_13350"/>
<dbReference type="RefSeq" id="WP_034685849.1">
    <property type="nucleotide sequence ID" value="NZ_CP023049.2"/>
</dbReference>
<keyword evidence="3" id="KW-1185">Reference proteome</keyword>
<dbReference type="AlphaFoldDB" id="A0A086B620"/>
<reference evidence="2 3" key="1">
    <citation type="submission" date="2014-07" db="EMBL/GenBank/DDBJ databases">
        <title>Genome of Chryseobacterium piperi CTM.</title>
        <authorList>
            <person name="Pipes S.E."/>
            <person name="Stropko S.J."/>
            <person name="Newman J.D."/>
        </authorList>
    </citation>
    <scope>NUCLEOTIDE SEQUENCE [LARGE SCALE GENOMIC DNA]</scope>
    <source>
        <strain evidence="2 3">CTM</strain>
    </source>
</reference>
<dbReference type="Proteomes" id="UP000028709">
    <property type="component" value="Unassembled WGS sequence"/>
</dbReference>
<sequence>MKQLLLPFIIFCSTIIVSAQNINDQVQSLQLNTSPAYVVLGVEPENIQRPNSPTDFIAGVQSAIVNDKIQPNFAMETSPYYWSKNKRNSKKFNATEYLFSNNYGENLLKSITFSFATSSSDSLVFSKLKSGMALGIGMHVQLVQGAPSKNTKKKLYDWYQTNYLRLVLENLIIKLENDEEVDNIEEWFSEIKEAGSFKEVNESEKNIIISLLKEKLKKNEFIKSDLSSIRTMRDKLIAKSEKDLEAININFLLQEKVLCLS</sequence>
<dbReference type="EMBL" id="JPRJ01000026">
    <property type="protein sequence ID" value="KFF24384.1"/>
    <property type="molecule type" value="Genomic_DNA"/>
</dbReference>
<accession>A0A086B620</accession>
<feature type="signal peptide" evidence="1">
    <location>
        <begin position="1"/>
        <end position="19"/>
    </location>
</feature>
<dbReference type="OrthoDB" id="623250at2"/>
<protein>
    <submittedName>
        <fullName evidence="2">Uncharacterized protein</fullName>
    </submittedName>
</protein>